<dbReference type="SMART" id="SM00448">
    <property type="entry name" value="REC"/>
    <property type="match status" value="1"/>
</dbReference>
<dbReference type="InterPro" id="IPR039420">
    <property type="entry name" value="WalR-like"/>
</dbReference>
<dbReference type="Pfam" id="PF00072">
    <property type="entry name" value="Response_reg"/>
    <property type="match status" value="1"/>
</dbReference>
<dbReference type="PROSITE" id="PS50110">
    <property type="entry name" value="RESPONSE_REGULATORY"/>
    <property type="match status" value="1"/>
</dbReference>
<evidence type="ECO:0000256" key="4">
    <source>
        <dbReference type="ARBA" id="ARBA00023163"/>
    </source>
</evidence>
<dbReference type="Gene3D" id="3.40.50.2300">
    <property type="match status" value="1"/>
</dbReference>
<evidence type="ECO:0000256" key="1">
    <source>
        <dbReference type="ARBA" id="ARBA00022553"/>
    </source>
</evidence>
<dbReference type="SUPFAM" id="SSF52172">
    <property type="entry name" value="CheY-like"/>
    <property type="match status" value="1"/>
</dbReference>
<keyword evidence="2" id="KW-0805">Transcription regulation</keyword>
<dbReference type="GO" id="GO:0005829">
    <property type="term" value="C:cytosol"/>
    <property type="evidence" value="ECO:0007669"/>
    <property type="project" value="TreeGrafter"/>
</dbReference>
<gene>
    <name evidence="7" type="ORF">DSM107010_53180</name>
</gene>
<dbReference type="GO" id="GO:0000156">
    <property type="term" value="F:phosphorelay response regulator activity"/>
    <property type="evidence" value="ECO:0007669"/>
    <property type="project" value="TreeGrafter"/>
</dbReference>
<keyword evidence="3" id="KW-0238">DNA-binding</keyword>
<dbReference type="PANTHER" id="PTHR48111">
    <property type="entry name" value="REGULATOR OF RPOS"/>
    <property type="match status" value="1"/>
</dbReference>
<accession>A0AB37UD37</accession>
<feature type="modified residue" description="4-aspartylphosphate" evidence="5">
    <location>
        <position position="52"/>
    </location>
</feature>
<reference evidence="7 8" key="1">
    <citation type="journal article" date="2019" name="Genome Biol. Evol.">
        <title>Day and night: Metabolic profiles and evolutionary relationships of six axenic non-marine cyanobacteria.</title>
        <authorList>
            <person name="Will S.E."/>
            <person name="Henke P."/>
            <person name="Boedeker C."/>
            <person name="Huang S."/>
            <person name="Brinkmann H."/>
            <person name="Rohde M."/>
            <person name="Jarek M."/>
            <person name="Friedl T."/>
            <person name="Seufert S."/>
            <person name="Schumacher M."/>
            <person name="Overmann J."/>
            <person name="Neumann-Schaal M."/>
            <person name="Petersen J."/>
        </authorList>
    </citation>
    <scope>NUCLEOTIDE SEQUENCE [LARGE SCALE GENOMIC DNA]</scope>
    <source>
        <strain evidence="7 8">SAG 39.79</strain>
    </source>
</reference>
<dbReference type="InterPro" id="IPR001789">
    <property type="entry name" value="Sig_transdc_resp-reg_receiver"/>
</dbReference>
<keyword evidence="4" id="KW-0804">Transcription</keyword>
<dbReference type="GO" id="GO:0000976">
    <property type="term" value="F:transcription cis-regulatory region binding"/>
    <property type="evidence" value="ECO:0007669"/>
    <property type="project" value="TreeGrafter"/>
</dbReference>
<dbReference type="PANTHER" id="PTHR48111:SF4">
    <property type="entry name" value="DNA-BINDING DUAL TRANSCRIPTIONAL REGULATOR OMPR"/>
    <property type="match status" value="1"/>
</dbReference>
<comment type="caution">
    <text evidence="7">The sequence shown here is derived from an EMBL/GenBank/DDBJ whole genome shotgun (WGS) entry which is preliminary data.</text>
</comment>
<evidence type="ECO:0000256" key="2">
    <source>
        <dbReference type="ARBA" id="ARBA00023015"/>
    </source>
</evidence>
<feature type="domain" description="Response regulatory" evidence="6">
    <location>
        <begin position="3"/>
        <end position="119"/>
    </location>
</feature>
<dbReference type="GO" id="GO:0032993">
    <property type="term" value="C:protein-DNA complex"/>
    <property type="evidence" value="ECO:0007669"/>
    <property type="project" value="TreeGrafter"/>
</dbReference>
<evidence type="ECO:0000313" key="8">
    <source>
        <dbReference type="Proteomes" id="UP000282574"/>
    </source>
</evidence>
<proteinExistence type="predicted"/>
<protein>
    <recommendedName>
        <fullName evidence="6">Response regulatory domain-containing protein</fullName>
    </recommendedName>
</protein>
<keyword evidence="1 5" id="KW-0597">Phosphoprotein</keyword>
<dbReference type="RefSeq" id="WP_015157500.1">
    <property type="nucleotide sequence ID" value="NZ_JAVKZF010000002.1"/>
</dbReference>
<dbReference type="AlphaFoldDB" id="A0AB37UD37"/>
<evidence type="ECO:0000256" key="5">
    <source>
        <dbReference type="PROSITE-ProRule" id="PRU00169"/>
    </source>
</evidence>
<keyword evidence="8" id="KW-1185">Reference proteome</keyword>
<name>A0AB37UD37_9CYAN</name>
<dbReference type="EMBL" id="RSCK01000069">
    <property type="protein sequence ID" value="RUT06314.1"/>
    <property type="molecule type" value="Genomic_DNA"/>
</dbReference>
<evidence type="ECO:0000313" key="7">
    <source>
        <dbReference type="EMBL" id="RUT06314.1"/>
    </source>
</evidence>
<sequence>MTKVLAIEDDALLRDSIVNVLTLRGLTAIAAENGYVGLKLAQENLPNLVLCDVRMPGLSGYEVLKSLREDPNTATIPLIFLTAENTPEVMAMGADLGANGYLCKPFSTSELMIAIAPFVSDQ</sequence>
<organism evidence="7 8">
    <name type="scientific">Chroococcidiopsis cubana SAG 39.79</name>
    <dbReference type="NCBI Taxonomy" id="388085"/>
    <lineage>
        <taxon>Bacteria</taxon>
        <taxon>Bacillati</taxon>
        <taxon>Cyanobacteriota</taxon>
        <taxon>Cyanophyceae</taxon>
        <taxon>Chroococcidiopsidales</taxon>
        <taxon>Chroococcidiopsidaceae</taxon>
        <taxon>Chroococcidiopsis</taxon>
    </lineage>
</organism>
<evidence type="ECO:0000259" key="6">
    <source>
        <dbReference type="PROSITE" id="PS50110"/>
    </source>
</evidence>
<dbReference type="Proteomes" id="UP000282574">
    <property type="component" value="Unassembled WGS sequence"/>
</dbReference>
<dbReference type="InterPro" id="IPR011006">
    <property type="entry name" value="CheY-like_superfamily"/>
</dbReference>
<dbReference type="GO" id="GO:0006355">
    <property type="term" value="P:regulation of DNA-templated transcription"/>
    <property type="evidence" value="ECO:0007669"/>
    <property type="project" value="TreeGrafter"/>
</dbReference>
<evidence type="ECO:0000256" key="3">
    <source>
        <dbReference type="ARBA" id="ARBA00023125"/>
    </source>
</evidence>